<proteinExistence type="predicted"/>
<dbReference type="AlphaFoldDB" id="A0A2U2BF56"/>
<sequence>MNTPSNDVGKASQHQPNAAHLDEFYNEFFHGRRLRWMGHSAPIKHLDDKSAQLLQRSLTAVIL</sequence>
<name>A0A2U2BF56_ALCFA</name>
<comment type="caution">
    <text evidence="1">The sequence shown here is derived from an EMBL/GenBank/DDBJ whole genome shotgun (WGS) entry which is preliminary data.</text>
</comment>
<dbReference type="EMBL" id="QEXO01000005">
    <property type="protein sequence ID" value="PWE12597.1"/>
    <property type="molecule type" value="Genomic_DNA"/>
</dbReference>
<dbReference type="Proteomes" id="UP000245216">
    <property type="component" value="Unassembled WGS sequence"/>
</dbReference>
<dbReference type="KEGG" id="afa:UZ73_19125"/>
<protein>
    <submittedName>
        <fullName evidence="1">Uncharacterized protein</fullName>
    </submittedName>
</protein>
<organism evidence="1 2">
    <name type="scientific">Alcaligenes faecalis</name>
    <dbReference type="NCBI Taxonomy" id="511"/>
    <lineage>
        <taxon>Bacteria</taxon>
        <taxon>Pseudomonadati</taxon>
        <taxon>Pseudomonadota</taxon>
        <taxon>Betaproteobacteria</taxon>
        <taxon>Burkholderiales</taxon>
        <taxon>Alcaligenaceae</taxon>
        <taxon>Alcaligenes</taxon>
    </lineage>
</organism>
<evidence type="ECO:0000313" key="2">
    <source>
        <dbReference type="Proteomes" id="UP000245216"/>
    </source>
</evidence>
<reference evidence="1 2" key="2">
    <citation type="submission" date="2018-05" db="EMBL/GenBank/DDBJ databases">
        <authorList>
            <person name="Lanie J.A."/>
            <person name="Ng W.-L."/>
            <person name="Kazmierczak K.M."/>
            <person name="Andrzejewski T.M."/>
            <person name="Davidsen T.M."/>
            <person name="Wayne K.J."/>
            <person name="Tettelin H."/>
            <person name="Glass J.I."/>
            <person name="Rusch D."/>
            <person name="Podicherti R."/>
            <person name="Tsui H.-C.T."/>
            <person name="Winkler M.E."/>
        </authorList>
    </citation>
    <scope>NUCLEOTIDE SEQUENCE [LARGE SCALE GENOMIC DNA]</scope>
    <source>
        <strain evidence="1 2">YBY</strain>
    </source>
</reference>
<gene>
    <name evidence="1" type="ORF">DF183_17620</name>
</gene>
<dbReference type="STRING" id="511.UZ73_19125"/>
<accession>A0A2U2BF56</accession>
<evidence type="ECO:0000313" key="1">
    <source>
        <dbReference type="EMBL" id="PWE12597.1"/>
    </source>
</evidence>
<reference evidence="1 2" key="1">
    <citation type="submission" date="2018-05" db="EMBL/GenBank/DDBJ databases">
        <title>Genome Sequence of an Efficient Indole-Degrading Bacterium, Alcaligenes sp.YBY.</title>
        <authorList>
            <person name="Yang B."/>
        </authorList>
    </citation>
    <scope>NUCLEOTIDE SEQUENCE [LARGE SCALE GENOMIC DNA]</scope>
    <source>
        <strain evidence="1 2">YBY</strain>
    </source>
</reference>